<dbReference type="GO" id="GO:0007076">
    <property type="term" value="P:mitotic chromosome condensation"/>
    <property type="evidence" value="ECO:0007669"/>
    <property type="project" value="TreeGrafter"/>
</dbReference>
<feature type="coiled-coil region" evidence="8">
    <location>
        <begin position="731"/>
        <end position="765"/>
    </location>
</feature>
<dbReference type="InterPro" id="IPR024704">
    <property type="entry name" value="SMC"/>
</dbReference>
<evidence type="ECO:0000256" key="8">
    <source>
        <dbReference type="SAM" id="Coils"/>
    </source>
</evidence>
<feature type="domain" description="SMC hinge" evidence="9">
    <location>
        <begin position="572"/>
        <end position="688"/>
    </location>
</feature>
<sequence>MEVEKDNKDFTVHPDGSITVDEIAIPPPPVPALTVEANNERLIITELIARDFKSYAGTCVIGPFNKNFSCIVGPNGSGKSNVIDALLFVFGYRAQKIRSKKVSVLIHNSHKFPNLSSCSVTVNFATIRDQGNDYTILPDSKFCVTRTGYRDNSSTYEVNGRRSQYKDVASLLRKYGIDLDYNRFMILQGEIELISMMKPKAPSEQEAGMLEYIEDIIGSNRFIQPIQHFSTKVEETNEIRIEKLNQLKIIEKERADAEKPRNEAVEYLRLANEVALMQNSILQTNMRSCTEEGEKLTADRDLVQEKIKELSDSMNELQETKQIKEDEMKFIAREHEKVAKVVEEYNQQFSKLEREDVACRENMKSNKEKIKKLNKSLETEESKMINLRKQPEVLQGEIEELESKKEKLMNVKEKEEEKLKEVMGSVKDEIQEYQEEKDNLEKKLVDLKSVVHEKQSELDLAQSELDLLLNPEKKEKEALQKLETEFERIVATIEEKKKSLLQAVERFKELESQISSSKKKMEDLEKKEQNLTEKVKGMQIKLDESKSSLNSSKSRNKLVKAFMEQKKMGNLSGVYGRLGDLGAIDAKYDVAISTACGPLDNMVTDTMKTAQDAVKFLKDNDLGYTTFIALDQMKKWEPHTKQKISTPENVPRLFDLISVKDKALLPAFYFALRDTLVAKDIEQATRVGLKGDTRYRVVTLKGQLVEPSGAMSGGGTQCFRGRMGQSIASNNTVSEKELATLEQDIANLSNELEGIKRQRVDMKEATEQAVKELATLQLSSKKSQQNRDSFVEQEKMLKDQIDEQKKKIAAIVPNKKKIAEMQVTIQEYEKNHAKAAKAASVYETKVKDLQEKIMAVTKGKYGAAQTKIDKLAKEIAQITQNITKNSSMLKNTDKNLKKAEANVNSLKEELEDCVNSVDTLKEQSKELANTGLEITEKLKEEKEKLVLIELQKAASTGEVKGISTKIHEIKSEIIERKNQIKMVEIEIRANQGQLKTLKSQISKLELHDIGEGETELPVLSPEELDDVATSSLQYEVGRIQSKMKDMKVDLSSIAEFKKKVA</sequence>
<evidence type="ECO:0000256" key="1">
    <source>
        <dbReference type="ARBA" id="ARBA00004123"/>
    </source>
</evidence>
<dbReference type="GO" id="GO:0000796">
    <property type="term" value="C:condensin complex"/>
    <property type="evidence" value="ECO:0007669"/>
    <property type="project" value="TreeGrafter"/>
</dbReference>
<feature type="coiled-coil region" evidence="8">
    <location>
        <begin position="300"/>
        <end position="541"/>
    </location>
</feature>
<dbReference type="Gene3D" id="3.30.70.1620">
    <property type="match status" value="1"/>
</dbReference>
<dbReference type="Gene3D" id="1.20.1060.20">
    <property type="match status" value="1"/>
</dbReference>
<dbReference type="Pfam" id="PF06470">
    <property type="entry name" value="SMC_hinge"/>
    <property type="match status" value="1"/>
</dbReference>
<evidence type="ECO:0000256" key="5">
    <source>
        <dbReference type="ARBA" id="ARBA00023054"/>
    </source>
</evidence>
<accession>A0AAV6U7I4</accession>
<evidence type="ECO:0000313" key="10">
    <source>
        <dbReference type="EMBL" id="KAG8180032.1"/>
    </source>
</evidence>
<dbReference type="InterPro" id="IPR003395">
    <property type="entry name" value="RecF/RecN/SMC_N"/>
</dbReference>
<dbReference type="Gene3D" id="3.40.50.300">
    <property type="entry name" value="P-loop containing nucleotide triphosphate hydrolases"/>
    <property type="match status" value="1"/>
</dbReference>
<dbReference type="GO" id="GO:0005524">
    <property type="term" value="F:ATP binding"/>
    <property type="evidence" value="ECO:0007669"/>
    <property type="project" value="UniProtKB-KW"/>
</dbReference>
<dbReference type="SUPFAM" id="SSF75553">
    <property type="entry name" value="Smc hinge domain"/>
    <property type="match status" value="1"/>
</dbReference>
<dbReference type="InterPro" id="IPR027417">
    <property type="entry name" value="P-loop_NTPase"/>
</dbReference>
<dbReference type="InterPro" id="IPR010935">
    <property type="entry name" value="SMC_hinge"/>
</dbReference>
<dbReference type="AlphaFoldDB" id="A0AAV6U7I4"/>
<dbReference type="InterPro" id="IPR036277">
    <property type="entry name" value="SMC_hinge_sf"/>
</dbReference>
<evidence type="ECO:0000256" key="6">
    <source>
        <dbReference type="ARBA" id="ARBA00023067"/>
    </source>
</evidence>
<evidence type="ECO:0000313" key="11">
    <source>
        <dbReference type="Proteomes" id="UP000827092"/>
    </source>
</evidence>
<organism evidence="10 11">
    <name type="scientific">Oedothorax gibbosus</name>
    <dbReference type="NCBI Taxonomy" id="931172"/>
    <lineage>
        <taxon>Eukaryota</taxon>
        <taxon>Metazoa</taxon>
        <taxon>Ecdysozoa</taxon>
        <taxon>Arthropoda</taxon>
        <taxon>Chelicerata</taxon>
        <taxon>Arachnida</taxon>
        <taxon>Araneae</taxon>
        <taxon>Araneomorphae</taxon>
        <taxon>Entelegynae</taxon>
        <taxon>Araneoidea</taxon>
        <taxon>Linyphiidae</taxon>
        <taxon>Erigoninae</taxon>
        <taxon>Oedothorax</taxon>
    </lineage>
</organism>
<dbReference type="GO" id="GO:0005634">
    <property type="term" value="C:nucleus"/>
    <property type="evidence" value="ECO:0007669"/>
    <property type="project" value="UniProtKB-SubCell"/>
</dbReference>
<gene>
    <name evidence="10" type="ORF">JTE90_026634</name>
</gene>
<evidence type="ECO:0000259" key="9">
    <source>
        <dbReference type="SMART" id="SM00968"/>
    </source>
</evidence>
<dbReference type="EMBL" id="JAFNEN010000590">
    <property type="protein sequence ID" value="KAG8180032.1"/>
    <property type="molecule type" value="Genomic_DNA"/>
</dbReference>
<dbReference type="SUPFAM" id="SSF52540">
    <property type="entry name" value="P-loop containing nucleoside triphosphate hydrolases"/>
    <property type="match status" value="1"/>
</dbReference>
<proteinExistence type="inferred from homology"/>
<keyword evidence="7" id="KW-0539">Nucleus</keyword>
<evidence type="ECO:0000256" key="2">
    <source>
        <dbReference type="ARBA" id="ARBA00006005"/>
    </source>
</evidence>
<dbReference type="FunFam" id="3.40.50.300:FF:000585">
    <property type="entry name" value="Structural maintenance of chromosomes 4"/>
    <property type="match status" value="1"/>
</dbReference>
<evidence type="ECO:0000256" key="3">
    <source>
        <dbReference type="ARBA" id="ARBA00022741"/>
    </source>
</evidence>
<keyword evidence="3" id="KW-0547">Nucleotide-binding</keyword>
<name>A0AAV6U7I4_9ARAC</name>
<dbReference type="PIRSF" id="PIRSF005719">
    <property type="entry name" value="SMC"/>
    <property type="match status" value="1"/>
</dbReference>
<evidence type="ECO:0000256" key="4">
    <source>
        <dbReference type="ARBA" id="ARBA00022840"/>
    </source>
</evidence>
<keyword evidence="5 8" id="KW-0175">Coiled coil</keyword>
<feature type="coiled-coil region" evidence="8">
    <location>
        <begin position="818"/>
        <end position="923"/>
    </location>
</feature>
<keyword evidence="11" id="KW-1185">Reference proteome</keyword>
<dbReference type="GO" id="GO:0016887">
    <property type="term" value="F:ATP hydrolysis activity"/>
    <property type="evidence" value="ECO:0007669"/>
    <property type="project" value="InterPro"/>
</dbReference>
<protein>
    <recommendedName>
        <fullName evidence="9">SMC hinge domain-containing protein</fullName>
    </recommendedName>
</protein>
<dbReference type="PANTHER" id="PTHR18937">
    <property type="entry name" value="STRUCTURAL MAINTENANCE OF CHROMOSOMES SMC FAMILY MEMBER"/>
    <property type="match status" value="1"/>
</dbReference>
<evidence type="ECO:0000256" key="7">
    <source>
        <dbReference type="ARBA" id="ARBA00023242"/>
    </source>
</evidence>
<dbReference type="SMART" id="SM00968">
    <property type="entry name" value="SMC_hinge"/>
    <property type="match status" value="1"/>
</dbReference>
<dbReference type="PANTHER" id="PTHR18937:SF172">
    <property type="entry name" value="STRUCTURAL MAINTENANCE OF CHROMOSOMES PROTEIN"/>
    <property type="match status" value="1"/>
</dbReference>
<dbReference type="Proteomes" id="UP000827092">
    <property type="component" value="Unassembled WGS sequence"/>
</dbReference>
<reference evidence="10 11" key="1">
    <citation type="journal article" date="2022" name="Nat. Ecol. Evol.">
        <title>A masculinizing supergene underlies an exaggerated male reproductive morph in a spider.</title>
        <authorList>
            <person name="Hendrickx F."/>
            <person name="De Corte Z."/>
            <person name="Sonet G."/>
            <person name="Van Belleghem S.M."/>
            <person name="Kostlbacher S."/>
            <person name="Vangestel C."/>
        </authorList>
    </citation>
    <scope>NUCLEOTIDE SEQUENCE [LARGE SCALE GENOMIC DNA]</scope>
    <source>
        <strain evidence="10">W744_W776</strain>
    </source>
</reference>
<comment type="caution">
    <text evidence="10">The sequence shown here is derived from an EMBL/GenBank/DDBJ whole genome shotgun (WGS) entry which is preliminary data.</text>
</comment>
<comment type="similarity">
    <text evidence="2">Belongs to the SMC family. SMC4 subfamily.</text>
</comment>
<dbReference type="Pfam" id="PF02463">
    <property type="entry name" value="SMC_N"/>
    <property type="match status" value="1"/>
</dbReference>
<keyword evidence="4" id="KW-0067">ATP-binding</keyword>
<comment type="subcellular location">
    <subcellularLocation>
        <location evidence="1">Nucleus</location>
    </subcellularLocation>
</comment>
<keyword evidence="6" id="KW-0226">DNA condensation</keyword>